<dbReference type="SUPFAM" id="SSF56300">
    <property type="entry name" value="Metallo-dependent phosphatases"/>
    <property type="match status" value="1"/>
</dbReference>
<feature type="domain" description="Calcineurin-like phosphoesterase" evidence="1">
    <location>
        <begin position="47"/>
        <end position="231"/>
    </location>
</feature>
<keyword evidence="3" id="KW-1185">Reference proteome</keyword>
<gene>
    <name evidence="2" type="ordered locus">TWT_706</name>
</gene>
<evidence type="ECO:0000313" key="2">
    <source>
        <dbReference type="EMBL" id="AAO44803.1"/>
    </source>
</evidence>
<evidence type="ECO:0000313" key="3">
    <source>
        <dbReference type="Proteomes" id="UP000002200"/>
    </source>
</evidence>
<dbReference type="PANTHER" id="PTHR31302">
    <property type="entry name" value="TRANSMEMBRANE PROTEIN WITH METALLOPHOSPHOESTERASE DOMAIN-RELATED"/>
    <property type="match status" value="1"/>
</dbReference>
<organism evidence="2 3">
    <name type="scientific">Tropheryma whipplei (strain Twist)</name>
    <name type="common">Whipple's bacillus</name>
    <dbReference type="NCBI Taxonomy" id="203267"/>
    <lineage>
        <taxon>Bacteria</taxon>
        <taxon>Bacillati</taxon>
        <taxon>Actinomycetota</taxon>
        <taxon>Actinomycetes</taxon>
        <taxon>Micrococcales</taxon>
        <taxon>Tropherymataceae</taxon>
        <taxon>Tropheryma</taxon>
    </lineage>
</organism>
<dbReference type="InterPro" id="IPR004843">
    <property type="entry name" value="Calcineurin-like_PHP"/>
</dbReference>
<dbReference type="InterPro" id="IPR029052">
    <property type="entry name" value="Metallo-depent_PP-like"/>
</dbReference>
<proteinExistence type="predicted"/>
<evidence type="ECO:0000259" key="1">
    <source>
        <dbReference type="Pfam" id="PF00149"/>
    </source>
</evidence>
<dbReference type="PANTHER" id="PTHR31302:SF20">
    <property type="entry name" value="CONSERVED PROTEIN"/>
    <property type="match status" value="1"/>
</dbReference>
<dbReference type="GO" id="GO:0016020">
    <property type="term" value="C:membrane"/>
    <property type="evidence" value="ECO:0007669"/>
    <property type="project" value="GOC"/>
</dbReference>
<accession>Q83FL5</accession>
<dbReference type="RefSeq" id="WP_011096660.1">
    <property type="nucleotide sequence ID" value="NC_004572.3"/>
</dbReference>
<dbReference type="eggNOG" id="COG1408">
    <property type="taxonomic scope" value="Bacteria"/>
</dbReference>
<dbReference type="EMBL" id="AE014184">
    <property type="protein sequence ID" value="AAO44803.1"/>
    <property type="molecule type" value="Genomic_DNA"/>
</dbReference>
<dbReference type="GO" id="GO:0009245">
    <property type="term" value="P:lipid A biosynthetic process"/>
    <property type="evidence" value="ECO:0007669"/>
    <property type="project" value="TreeGrafter"/>
</dbReference>
<dbReference type="KEGG" id="twh:TWT_706"/>
<dbReference type="Proteomes" id="UP000002200">
    <property type="component" value="Chromosome"/>
</dbReference>
<name>Q83FL5_TROWT</name>
<protein>
    <recommendedName>
        <fullName evidence="1">Calcineurin-like phosphoesterase domain-containing protein</fullName>
    </recommendedName>
</protein>
<dbReference type="AlphaFoldDB" id="Q83FL5"/>
<reference evidence="2 3" key="1">
    <citation type="journal article" date="2003" name="Genome Res.">
        <title>Tropheryma whipplei twist: a human pathogenic Actinobacteria with a reduced genome.</title>
        <authorList>
            <person name="Raoult D."/>
            <person name="Ogata H."/>
            <person name="Audic S."/>
            <person name="Robert C."/>
            <person name="Suhre K."/>
            <person name="Drancourt M."/>
            <person name="Claverie J.-M."/>
        </authorList>
    </citation>
    <scope>NUCLEOTIDE SEQUENCE [LARGE SCALE GENOMIC DNA]</scope>
    <source>
        <strain evidence="2 3">Twist</strain>
    </source>
</reference>
<dbReference type="GeneID" id="67388499"/>
<dbReference type="InterPro" id="IPR051158">
    <property type="entry name" value="Metallophosphoesterase_sf"/>
</dbReference>
<dbReference type="HOGENOM" id="CLU_025443_4_0_11"/>
<sequence length="294" mass="32306">MGYKKIVLKAATLGLGAAGIWAICFERNLFTLRHFRIPVLKKGSKPIRILHLSDIHITSCQGGKKNWLQSLAQLKPDFIINTGDNLGHAQGFGIFCDSMRSFCGIPGAFVNGSNDYFEPYFKNPFAYLFGHSKTKASAKALDTDRLRGFLTGEMKWIDLNNRQSHIRINGSVIKLIGVDDPHCGYDKLEEVLPVRGSSDVVLGLTHAPYRRVLDAYAKSGVHVIFAGHTHGGQVNLFGALTTNCDLPRFQAKGLSGWHSETSTSWLHVSAGVGTSVYAPFRFACKPEASLIELV</sequence>
<dbReference type="OrthoDB" id="9780884at2"/>
<dbReference type="Pfam" id="PF00149">
    <property type="entry name" value="Metallophos"/>
    <property type="match status" value="1"/>
</dbReference>
<dbReference type="Gene3D" id="3.60.21.10">
    <property type="match status" value="1"/>
</dbReference>
<dbReference type="STRING" id="203267.TWT_706"/>
<dbReference type="GO" id="GO:0008758">
    <property type="term" value="F:UDP-2,3-diacylglucosamine hydrolase activity"/>
    <property type="evidence" value="ECO:0007669"/>
    <property type="project" value="TreeGrafter"/>
</dbReference>